<dbReference type="InterPro" id="IPR025110">
    <property type="entry name" value="AMP-bd_C"/>
</dbReference>
<evidence type="ECO:0000259" key="4">
    <source>
        <dbReference type="Pfam" id="PF13193"/>
    </source>
</evidence>
<dbReference type="Pfam" id="PF13193">
    <property type="entry name" value="AMP-binding_C"/>
    <property type="match status" value="1"/>
</dbReference>
<dbReference type="AlphaFoldDB" id="A0A3E0HCH8"/>
<proteinExistence type="inferred from homology"/>
<keyword evidence="6" id="KW-1185">Reference proteome</keyword>
<dbReference type="Gene3D" id="3.30.300.30">
    <property type="match status" value="1"/>
</dbReference>
<feature type="domain" description="AMP-binding enzyme C-terminal" evidence="4">
    <location>
        <begin position="409"/>
        <end position="486"/>
    </location>
</feature>
<dbReference type="InterPro" id="IPR020845">
    <property type="entry name" value="AMP-binding_CS"/>
</dbReference>
<comment type="caution">
    <text evidence="5">The sequence shown here is derived from an EMBL/GenBank/DDBJ whole genome shotgun (WGS) entry which is preliminary data.</text>
</comment>
<dbReference type="InterPro" id="IPR000873">
    <property type="entry name" value="AMP-dep_synth/lig_dom"/>
</dbReference>
<organism evidence="5 6">
    <name type="scientific">Kutzneria buriramensis</name>
    <dbReference type="NCBI Taxonomy" id="1045776"/>
    <lineage>
        <taxon>Bacteria</taxon>
        <taxon>Bacillati</taxon>
        <taxon>Actinomycetota</taxon>
        <taxon>Actinomycetes</taxon>
        <taxon>Pseudonocardiales</taxon>
        <taxon>Pseudonocardiaceae</taxon>
        <taxon>Kutzneria</taxon>
    </lineage>
</organism>
<dbReference type="PROSITE" id="PS00455">
    <property type="entry name" value="AMP_BINDING"/>
    <property type="match status" value="1"/>
</dbReference>
<sequence>MAVVSRLLTARALERPAAAAFVAGADGRSLTWSELASQAENWRAASRGRGLPERSRVGLVATDPLAFTAAYLGLLAAGLTAVPLDPRLTASELANSISRLRVDVVATDTPELFTTETEMWSLTDSGPIPVRLATLSARPGDGAAMRPAVLLASSGTTGAPKGIPLSEWQLMHAARRVARHHGFGPEQRGYTPLPLFHVNAQVMGLLANLVSGASLVVDRRFDVNAYWERVEQWRPTWLNTVPAILASLAAAPAPSEDLVRGIRFARSASAPLPEHTLRAFTEHTGIGVLETYGMTEAAGQITANPVEADARRIGSVGLPVGVGLSVLGPDGRPAPPGQEGMVALRGRQVVSHYLDLSANVPERARPARDASGWLLTGDLGVRDEAGFVRLAGRADDVINRGGEKIHPLEIENVLLGHPSVRSAAVVGAPHERLGQVAVAFVTAQPGADSDVLARDLRDRCERELTRYKRPTAIEVTAELPTGPTGKVLRRALRAELATAGGAR</sequence>
<accession>A0A3E0HCH8</accession>
<dbReference type="OrthoDB" id="9803968at2"/>
<dbReference type="Pfam" id="PF00501">
    <property type="entry name" value="AMP-binding"/>
    <property type="match status" value="1"/>
</dbReference>
<dbReference type="InterPro" id="IPR042099">
    <property type="entry name" value="ANL_N_sf"/>
</dbReference>
<evidence type="ECO:0000313" key="5">
    <source>
        <dbReference type="EMBL" id="REH41300.1"/>
    </source>
</evidence>
<dbReference type="InterPro" id="IPR045851">
    <property type="entry name" value="AMP-bd_C_sf"/>
</dbReference>
<keyword evidence="2 5" id="KW-0436">Ligase</keyword>
<comment type="similarity">
    <text evidence="1">Belongs to the ATP-dependent AMP-binding enzyme family.</text>
</comment>
<dbReference type="SUPFAM" id="SSF56801">
    <property type="entry name" value="Acetyl-CoA synthetase-like"/>
    <property type="match status" value="1"/>
</dbReference>
<dbReference type="GO" id="GO:0031956">
    <property type="term" value="F:medium-chain fatty acid-CoA ligase activity"/>
    <property type="evidence" value="ECO:0007669"/>
    <property type="project" value="TreeGrafter"/>
</dbReference>
<dbReference type="PANTHER" id="PTHR43201">
    <property type="entry name" value="ACYL-COA SYNTHETASE"/>
    <property type="match status" value="1"/>
</dbReference>
<evidence type="ECO:0000256" key="1">
    <source>
        <dbReference type="ARBA" id="ARBA00006432"/>
    </source>
</evidence>
<dbReference type="EMBL" id="QUNO01000012">
    <property type="protein sequence ID" value="REH41300.1"/>
    <property type="molecule type" value="Genomic_DNA"/>
</dbReference>
<dbReference type="Gene3D" id="3.40.50.12780">
    <property type="entry name" value="N-terminal domain of ligase-like"/>
    <property type="match status" value="1"/>
</dbReference>
<dbReference type="GO" id="GO:0006631">
    <property type="term" value="P:fatty acid metabolic process"/>
    <property type="evidence" value="ECO:0007669"/>
    <property type="project" value="TreeGrafter"/>
</dbReference>
<evidence type="ECO:0000259" key="3">
    <source>
        <dbReference type="Pfam" id="PF00501"/>
    </source>
</evidence>
<gene>
    <name evidence="5" type="ORF">BCF44_112384</name>
</gene>
<feature type="domain" description="AMP-dependent synthetase/ligase" evidence="3">
    <location>
        <begin position="10"/>
        <end position="354"/>
    </location>
</feature>
<dbReference type="PANTHER" id="PTHR43201:SF5">
    <property type="entry name" value="MEDIUM-CHAIN ACYL-COA LIGASE ACSF2, MITOCHONDRIAL"/>
    <property type="match status" value="1"/>
</dbReference>
<dbReference type="RefSeq" id="WP_116178448.1">
    <property type="nucleotide sequence ID" value="NZ_CP144375.1"/>
</dbReference>
<evidence type="ECO:0000313" key="6">
    <source>
        <dbReference type="Proteomes" id="UP000256269"/>
    </source>
</evidence>
<reference evidence="5 6" key="1">
    <citation type="submission" date="2018-08" db="EMBL/GenBank/DDBJ databases">
        <title>Genomic Encyclopedia of Archaeal and Bacterial Type Strains, Phase II (KMG-II): from individual species to whole genera.</title>
        <authorList>
            <person name="Goeker M."/>
        </authorList>
    </citation>
    <scope>NUCLEOTIDE SEQUENCE [LARGE SCALE GENOMIC DNA]</scope>
    <source>
        <strain evidence="5 6">DSM 45791</strain>
    </source>
</reference>
<evidence type="ECO:0000256" key="2">
    <source>
        <dbReference type="ARBA" id="ARBA00022598"/>
    </source>
</evidence>
<protein>
    <submittedName>
        <fullName evidence="5">Acyl-CoA synthetase (AMP-forming)/AMP-acid ligase II</fullName>
    </submittedName>
</protein>
<dbReference type="Proteomes" id="UP000256269">
    <property type="component" value="Unassembled WGS sequence"/>
</dbReference>
<name>A0A3E0HCH8_9PSEU</name>